<sequence>MTSAGAPPSGASGAPGSEAVRHRLGPVVDAAGAGAVTDTSPYDAVLCDLDNVIRYYDLSRLAALERECGLPEGTTADLAYAPEVDLPVLLGHITPDEWAEAIARGLSARVGMERARTLGRAMAEAPFRVDGTVVALLRRMRERVPLVLVTNATLHLHDDLAASGLTDLADHVVSSALEGAAKPDPALYRIAAGRAGVRPERCLFVDDRQENIDTAEALGMTGVLFREPADLYAPFGFAQENG</sequence>
<dbReference type="EMBL" id="JAAGLQ010000708">
    <property type="protein sequence ID" value="NEA20437.1"/>
    <property type="molecule type" value="Genomic_DNA"/>
</dbReference>
<dbReference type="PANTHER" id="PTHR43611:SF3">
    <property type="entry name" value="FLAVIN MONONUCLEOTIDE HYDROLASE 1, CHLOROPLATIC"/>
    <property type="match status" value="1"/>
</dbReference>
<protein>
    <submittedName>
        <fullName evidence="1">HAD-IA family hydrolase</fullName>
    </submittedName>
</protein>
<dbReference type="Gene3D" id="3.40.50.1000">
    <property type="entry name" value="HAD superfamily/HAD-like"/>
    <property type="match status" value="1"/>
</dbReference>
<comment type="caution">
    <text evidence="1">The sequence shown here is derived from an EMBL/GenBank/DDBJ whole genome shotgun (WGS) entry which is preliminary data.</text>
</comment>
<reference evidence="1 2" key="1">
    <citation type="submission" date="2020-01" db="EMBL/GenBank/DDBJ databases">
        <title>Insect and environment-associated Actinomycetes.</title>
        <authorList>
            <person name="Currrie C."/>
            <person name="Chevrette M."/>
            <person name="Carlson C."/>
            <person name="Stubbendieck R."/>
            <person name="Wendt-Pienkowski E."/>
        </authorList>
    </citation>
    <scope>NUCLEOTIDE SEQUENCE [LARGE SCALE GENOMIC DNA]</scope>
    <source>
        <strain evidence="1 2">SID11342</strain>
    </source>
</reference>
<dbReference type="SUPFAM" id="SSF56784">
    <property type="entry name" value="HAD-like"/>
    <property type="match status" value="1"/>
</dbReference>
<dbReference type="AlphaFoldDB" id="A0A6N9UAA9"/>
<dbReference type="PANTHER" id="PTHR43611">
    <property type="entry name" value="ALPHA-D-GLUCOSE 1-PHOSPHATE PHOSPHATASE"/>
    <property type="match status" value="1"/>
</dbReference>
<dbReference type="InterPro" id="IPR023214">
    <property type="entry name" value="HAD_sf"/>
</dbReference>
<keyword evidence="1" id="KW-0378">Hydrolase</keyword>
<evidence type="ECO:0000313" key="2">
    <source>
        <dbReference type="Proteomes" id="UP000471293"/>
    </source>
</evidence>
<gene>
    <name evidence="1" type="ORF">G3I29_34320</name>
</gene>
<name>A0A6N9UAA9_STRHA</name>
<accession>A0A6N9UAA9</accession>
<evidence type="ECO:0000313" key="1">
    <source>
        <dbReference type="EMBL" id="NEA20437.1"/>
    </source>
</evidence>
<organism evidence="1 2">
    <name type="scientific">Streptomyces halstedii</name>
    <dbReference type="NCBI Taxonomy" id="1944"/>
    <lineage>
        <taxon>Bacteria</taxon>
        <taxon>Bacillati</taxon>
        <taxon>Actinomycetota</taxon>
        <taxon>Actinomycetes</taxon>
        <taxon>Kitasatosporales</taxon>
        <taxon>Streptomycetaceae</taxon>
        <taxon>Streptomyces</taxon>
    </lineage>
</organism>
<dbReference type="Pfam" id="PF00702">
    <property type="entry name" value="Hydrolase"/>
    <property type="match status" value="1"/>
</dbReference>
<dbReference type="NCBIfam" id="TIGR01509">
    <property type="entry name" value="HAD-SF-IA-v3"/>
    <property type="match status" value="1"/>
</dbReference>
<proteinExistence type="predicted"/>
<dbReference type="GO" id="GO:0016787">
    <property type="term" value="F:hydrolase activity"/>
    <property type="evidence" value="ECO:0007669"/>
    <property type="project" value="UniProtKB-KW"/>
</dbReference>
<dbReference type="InterPro" id="IPR006439">
    <property type="entry name" value="HAD-SF_hydro_IA"/>
</dbReference>
<dbReference type="RefSeq" id="WP_164350262.1">
    <property type="nucleotide sequence ID" value="NZ_JAAGLQ010000708.1"/>
</dbReference>
<dbReference type="Proteomes" id="UP000471293">
    <property type="component" value="Unassembled WGS sequence"/>
</dbReference>
<dbReference type="InterPro" id="IPR036412">
    <property type="entry name" value="HAD-like_sf"/>
</dbReference>